<dbReference type="GO" id="GO:0015031">
    <property type="term" value="P:protein transport"/>
    <property type="evidence" value="ECO:0007669"/>
    <property type="project" value="UniProtKB-KW"/>
</dbReference>
<feature type="domain" description="NECAP PHear" evidence="6">
    <location>
        <begin position="5"/>
        <end position="162"/>
    </location>
</feature>
<evidence type="ECO:0000256" key="4">
    <source>
        <dbReference type="ARBA" id="ARBA00022927"/>
    </source>
</evidence>
<feature type="region of interest" description="Disordered" evidence="5">
    <location>
        <begin position="136"/>
        <end position="254"/>
    </location>
</feature>
<dbReference type="InterPro" id="IPR012466">
    <property type="entry name" value="NECAP_PHear"/>
</dbReference>
<dbReference type="Pfam" id="PF07933">
    <property type="entry name" value="DUF1681"/>
    <property type="match status" value="1"/>
</dbReference>
<evidence type="ECO:0000256" key="5">
    <source>
        <dbReference type="SAM" id="MobiDB-lite"/>
    </source>
</evidence>
<reference evidence="8" key="1">
    <citation type="submission" date="2022-11" db="UniProtKB">
        <authorList>
            <consortium name="WormBaseParasite"/>
        </authorList>
    </citation>
    <scope>IDENTIFICATION</scope>
</reference>
<dbReference type="FunFam" id="2.30.29.30:FF:000064">
    <property type="entry name" value="Adaptin ear-binding coat-associated protein 1"/>
    <property type="match status" value="1"/>
</dbReference>
<keyword evidence="3" id="KW-0254">Endocytosis</keyword>
<keyword evidence="4" id="KW-0653">Protein transport</keyword>
<name>A0A914WA63_9BILA</name>
<feature type="compositionally biased region" description="Polar residues" evidence="5">
    <location>
        <begin position="197"/>
        <end position="206"/>
    </location>
</feature>
<keyword evidence="7" id="KW-1185">Reference proteome</keyword>
<comment type="similarity">
    <text evidence="1">Belongs to the NECAP family.</text>
</comment>
<keyword evidence="2" id="KW-0813">Transport</keyword>
<dbReference type="GO" id="GO:0030125">
    <property type="term" value="C:clathrin vesicle coat"/>
    <property type="evidence" value="ECO:0007669"/>
    <property type="project" value="TreeGrafter"/>
</dbReference>
<dbReference type="InterPro" id="IPR011993">
    <property type="entry name" value="PH-like_dom_sf"/>
</dbReference>
<dbReference type="Proteomes" id="UP000887566">
    <property type="component" value="Unplaced"/>
</dbReference>
<protein>
    <submittedName>
        <fullName evidence="8">NECAP PHear domain-containing protein</fullName>
    </submittedName>
</protein>
<evidence type="ECO:0000313" key="7">
    <source>
        <dbReference type="Proteomes" id="UP000887566"/>
    </source>
</evidence>
<evidence type="ECO:0000259" key="6">
    <source>
        <dbReference type="Pfam" id="PF07933"/>
    </source>
</evidence>
<dbReference type="PANTHER" id="PTHR12847:SF9">
    <property type="entry name" value="NECAP-LIKE PROTEIN CG9132"/>
    <property type="match status" value="1"/>
</dbReference>
<dbReference type="PANTHER" id="PTHR12847">
    <property type="entry name" value="ATP-BINDING CASSETTE ABC TRANSPORTER-RELATED"/>
    <property type="match status" value="1"/>
</dbReference>
<proteinExistence type="inferred from homology"/>
<organism evidence="7 8">
    <name type="scientific">Plectus sambesii</name>
    <dbReference type="NCBI Taxonomy" id="2011161"/>
    <lineage>
        <taxon>Eukaryota</taxon>
        <taxon>Metazoa</taxon>
        <taxon>Ecdysozoa</taxon>
        <taxon>Nematoda</taxon>
        <taxon>Chromadorea</taxon>
        <taxon>Plectida</taxon>
        <taxon>Plectina</taxon>
        <taxon>Plectoidea</taxon>
        <taxon>Plectidae</taxon>
        <taxon>Plectus</taxon>
    </lineage>
</organism>
<evidence type="ECO:0000256" key="1">
    <source>
        <dbReference type="ARBA" id="ARBA00007736"/>
    </source>
</evidence>
<dbReference type="Gene3D" id="2.30.29.30">
    <property type="entry name" value="Pleckstrin-homology domain (PH domain)/Phosphotyrosine-binding domain (PTB)"/>
    <property type="match status" value="1"/>
</dbReference>
<dbReference type="SUPFAM" id="SSF50729">
    <property type="entry name" value="PH domain-like"/>
    <property type="match status" value="1"/>
</dbReference>
<dbReference type="WBParaSite" id="PSAMB.scaffold3532size17906.g21791.t1">
    <property type="protein sequence ID" value="PSAMB.scaffold3532size17906.g21791.t1"/>
    <property type="gene ID" value="PSAMB.scaffold3532size17906.g21791"/>
</dbReference>
<evidence type="ECO:0000256" key="2">
    <source>
        <dbReference type="ARBA" id="ARBA00022448"/>
    </source>
</evidence>
<feature type="compositionally biased region" description="Basic and acidic residues" evidence="5">
    <location>
        <begin position="136"/>
        <end position="151"/>
    </location>
</feature>
<accession>A0A914WA63</accession>
<dbReference type="AlphaFoldDB" id="A0A914WA63"/>
<dbReference type="GO" id="GO:0006897">
    <property type="term" value="P:endocytosis"/>
    <property type="evidence" value="ECO:0007669"/>
    <property type="project" value="UniProtKB-KW"/>
</dbReference>
<sequence length="254" mass="26959">MTEDYESVSLVKPEVFVYRIPPLGNNRGHKAADWKLDAPDWSGRMRLVALGKKLELRLEDKTTGDLFAKCPIEEYPSLAVEPVSDSSRYFVVRLMDDNGRSAFIGLGFADRGDSFDLNVSLQDHFKYIEKSADMEKREAEEASKPKLDLGFKEGQTITINLGKKSGGTQRPRPTGGAAGGPVPFLPPPPSGPSSSPRTQQRSNAPSAATAAGSNPFAVGPPTTGAATPGGFQDLGGLFSNQPPSKPAGGAGSLL</sequence>
<evidence type="ECO:0000256" key="3">
    <source>
        <dbReference type="ARBA" id="ARBA00022583"/>
    </source>
</evidence>
<dbReference type="CDD" id="cd13228">
    <property type="entry name" value="PHear_NECAP"/>
    <property type="match status" value="1"/>
</dbReference>
<feature type="compositionally biased region" description="Low complexity" evidence="5">
    <location>
        <begin position="217"/>
        <end position="230"/>
    </location>
</feature>
<evidence type="ECO:0000313" key="8">
    <source>
        <dbReference type="WBParaSite" id="PSAMB.scaffold3532size17906.g21791.t1"/>
    </source>
</evidence>